<comment type="caution">
    <text evidence="1">The sequence shown here is derived from an EMBL/GenBank/DDBJ whole genome shotgun (WGS) entry which is preliminary data.</text>
</comment>
<organism evidence="1 2">
    <name type="scientific">Marinoscillum luteum</name>
    <dbReference type="NCBI Taxonomy" id="861051"/>
    <lineage>
        <taxon>Bacteria</taxon>
        <taxon>Pseudomonadati</taxon>
        <taxon>Bacteroidota</taxon>
        <taxon>Cytophagia</taxon>
        <taxon>Cytophagales</taxon>
        <taxon>Reichenbachiellaceae</taxon>
        <taxon>Marinoscillum</taxon>
    </lineage>
</organism>
<evidence type="ECO:0000313" key="2">
    <source>
        <dbReference type="Proteomes" id="UP001610063"/>
    </source>
</evidence>
<reference evidence="1 2" key="1">
    <citation type="journal article" date="2013" name="Int. J. Syst. Evol. Microbiol.">
        <title>Marinoscillum luteum sp. nov., isolated from marine sediment.</title>
        <authorList>
            <person name="Cha I.T."/>
            <person name="Park S.J."/>
            <person name="Kim S.J."/>
            <person name="Kim J.G."/>
            <person name="Jung M.Y."/>
            <person name="Shin K.S."/>
            <person name="Kwon K.K."/>
            <person name="Yang S.H."/>
            <person name="Seo Y.S."/>
            <person name="Rhee S.K."/>
        </authorList>
    </citation>
    <scope>NUCLEOTIDE SEQUENCE [LARGE SCALE GENOMIC DNA]</scope>
    <source>
        <strain evidence="1 2">KCTC 23939</strain>
    </source>
</reference>
<name>A0ABW7NA57_9BACT</name>
<sequence>MKNLIIAISLLLQFLPSAYSQQIGVGVGGVLLVEYSKEYDSDTRGGQVNSTSKKQFDAYKIPTVSFFSFKESGHFFLFETGKFNIGSKDTETTHTNDVGDSQVIGGENTFNFTSSFRTGYSFRLSDNEKISTYLGVGINPQFDREVVEPRISAFKTAETILDTDLEILANLFIKVNPNIAINLAVPVKIWNYKFVGQRTDNPQMPQREQYQRNDSNEFLPLQFEFKAGLVYRFEKSKAQ</sequence>
<dbReference type="EMBL" id="JBIPKE010000017">
    <property type="protein sequence ID" value="MFH6984488.1"/>
    <property type="molecule type" value="Genomic_DNA"/>
</dbReference>
<accession>A0ABW7NA57</accession>
<evidence type="ECO:0000313" key="1">
    <source>
        <dbReference type="EMBL" id="MFH6984488.1"/>
    </source>
</evidence>
<keyword evidence="2" id="KW-1185">Reference proteome</keyword>
<gene>
    <name evidence="1" type="ORF">ACHKAR_13630</name>
</gene>
<dbReference type="RefSeq" id="WP_395417840.1">
    <property type="nucleotide sequence ID" value="NZ_JBIPKE010000017.1"/>
</dbReference>
<dbReference type="Proteomes" id="UP001610063">
    <property type="component" value="Unassembled WGS sequence"/>
</dbReference>
<proteinExistence type="predicted"/>
<evidence type="ECO:0008006" key="3">
    <source>
        <dbReference type="Google" id="ProtNLM"/>
    </source>
</evidence>
<protein>
    <recommendedName>
        <fullName evidence="3">Outer membrane protein beta-barrel domain-containing protein</fullName>
    </recommendedName>
</protein>